<keyword evidence="5 11" id="KW-0500">Molybdenum</keyword>
<feature type="domain" description="MoaB/Mog" evidence="12">
    <location>
        <begin position="179"/>
        <end position="318"/>
    </location>
</feature>
<comment type="cofactor">
    <cofactor evidence="1 11">
        <name>Mg(2+)</name>
        <dbReference type="ChEBI" id="CHEBI:18420"/>
    </cofactor>
</comment>
<dbReference type="FunFam" id="2.170.190.11:FF:000001">
    <property type="entry name" value="Molybdopterin molybdenumtransferase"/>
    <property type="match status" value="1"/>
</dbReference>
<reference evidence="13 14" key="1">
    <citation type="submission" date="2019-06" db="EMBL/GenBank/DDBJ databases">
        <title>Sequencing the genomes of 1000 actinobacteria strains.</title>
        <authorList>
            <person name="Klenk H.-P."/>
        </authorList>
    </citation>
    <scope>NUCLEOTIDE SEQUENCE [LARGE SCALE GENOMIC DNA]</scope>
    <source>
        <strain evidence="13 14">DSM 12362</strain>
    </source>
</reference>
<dbReference type="NCBIfam" id="NF045515">
    <property type="entry name" value="Glp_gephyrin"/>
    <property type="match status" value="1"/>
</dbReference>
<evidence type="ECO:0000313" key="14">
    <source>
        <dbReference type="Proteomes" id="UP000315133"/>
    </source>
</evidence>
<dbReference type="EC" id="2.10.1.1" evidence="11"/>
<comment type="similarity">
    <text evidence="4 11">Belongs to the MoeA family.</text>
</comment>
<dbReference type="Gene3D" id="2.40.340.10">
    <property type="entry name" value="MoeA, C-terminal, domain IV"/>
    <property type="match status" value="1"/>
</dbReference>
<gene>
    <name evidence="13" type="ORF">FB476_0503</name>
</gene>
<dbReference type="GO" id="GO:0005829">
    <property type="term" value="C:cytosol"/>
    <property type="evidence" value="ECO:0007669"/>
    <property type="project" value="TreeGrafter"/>
</dbReference>
<dbReference type="SMART" id="SM00852">
    <property type="entry name" value="MoCF_biosynth"/>
    <property type="match status" value="1"/>
</dbReference>
<organism evidence="13 14">
    <name type="scientific">Ornithinimicrobium humiphilum</name>
    <dbReference type="NCBI Taxonomy" id="125288"/>
    <lineage>
        <taxon>Bacteria</taxon>
        <taxon>Bacillati</taxon>
        <taxon>Actinomycetota</taxon>
        <taxon>Actinomycetes</taxon>
        <taxon>Micrococcales</taxon>
        <taxon>Ornithinimicrobiaceae</taxon>
        <taxon>Ornithinimicrobium</taxon>
    </lineage>
</organism>
<dbReference type="EMBL" id="VFPU01000001">
    <property type="protein sequence ID" value="TQM95656.1"/>
    <property type="molecule type" value="Genomic_DNA"/>
</dbReference>
<dbReference type="CDD" id="cd00887">
    <property type="entry name" value="MoeA"/>
    <property type="match status" value="1"/>
</dbReference>
<evidence type="ECO:0000256" key="9">
    <source>
        <dbReference type="ARBA" id="ARBA00023150"/>
    </source>
</evidence>
<dbReference type="SUPFAM" id="SSF53218">
    <property type="entry name" value="Molybdenum cofactor biosynthesis proteins"/>
    <property type="match status" value="1"/>
</dbReference>
<evidence type="ECO:0000256" key="7">
    <source>
        <dbReference type="ARBA" id="ARBA00022723"/>
    </source>
</evidence>
<accession>A0A543KKR6</accession>
<evidence type="ECO:0000259" key="12">
    <source>
        <dbReference type="SMART" id="SM00852"/>
    </source>
</evidence>
<evidence type="ECO:0000313" key="13">
    <source>
        <dbReference type="EMBL" id="TQM95656.1"/>
    </source>
</evidence>
<dbReference type="Pfam" id="PF03454">
    <property type="entry name" value="MoeA_C"/>
    <property type="match status" value="1"/>
</dbReference>
<dbReference type="SUPFAM" id="SSF63867">
    <property type="entry name" value="MoeA C-terminal domain-like"/>
    <property type="match status" value="1"/>
</dbReference>
<dbReference type="GO" id="GO:0046872">
    <property type="term" value="F:metal ion binding"/>
    <property type="evidence" value="ECO:0007669"/>
    <property type="project" value="UniProtKB-UniRule"/>
</dbReference>
<dbReference type="InterPro" id="IPR005110">
    <property type="entry name" value="MoeA_linker/N"/>
</dbReference>
<dbReference type="InterPro" id="IPR005111">
    <property type="entry name" value="MoeA_C_domain_IV"/>
</dbReference>
<dbReference type="InterPro" id="IPR038987">
    <property type="entry name" value="MoeA-like"/>
</dbReference>
<dbReference type="RefSeq" id="WP_141817377.1">
    <property type="nucleotide sequence ID" value="NZ_BAAAIL010000003.1"/>
</dbReference>
<dbReference type="InterPro" id="IPR036688">
    <property type="entry name" value="MoeA_C_domain_IV_sf"/>
</dbReference>
<dbReference type="UniPathway" id="UPA00344"/>
<dbReference type="Gene3D" id="3.40.980.10">
    <property type="entry name" value="MoaB/Mog-like domain"/>
    <property type="match status" value="1"/>
</dbReference>
<protein>
    <recommendedName>
        <fullName evidence="11">Molybdopterin molybdenumtransferase</fullName>
        <ecNumber evidence="11">2.10.1.1</ecNumber>
    </recommendedName>
</protein>
<evidence type="ECO:0000256" key="1">
    <source>
        <dbReference type="ARBA" id="ARBA00001946"/>
    </source>
</evidence>
<sequence>MISVEEHLANILRQIEPLAPETVPVTRAHGLVTASDVTSTADLPRFDNSSMDGYAVRRADLEGASPENPVLLPVVGDIAAGDQATHELVPGAAWRIMTGAPVPAGADAVVRVEDTDGHPREAKFRVQPEPGANIRRAGEDIRAGEVVLPAGTRVAAPQLAALVSAGIEEVEVVAPVRVVVLSTGDELVRVGEPVGPGQIVDSNGPMLEALVREAGFFAVHVGHLPDDEDVTRKEVRHHLDHADAIITTGGVSKGAYDIVKAVLTGEGTMEFVEVAMQPGKPQGFGLLGKRRVPVFTLPGNPVSTLVSFEVFVRPALEKRAGRLVGDTTTTGLATTSWPSAAHRRTYTRVRVTRDSTGEYAVEPVGGHGSHMVAGLALADALAVSSEEATEVEAGSRVELMLLRPRREIDGRLAGEGA</sequence>
<evidence type="ECO:0000256" key="8">
    <source>
        <dbReference type="ARBA" id="ARBA00022842"/>
    </source>
</evidence>
<keyword evidence="6 11" id="KW-0808">Transferase</keyword>
<dbReference type="Gene3D" id="2.170.190.11">
    <property type="entry name" value="Molybdopterin biosynthesis moea protein, domain 3"/>
    <property type="match status" value="1"/>
</dbReference>
<evidence type="ECO:0000256" key="3">
    <source>
        <dbReference type="ARBA" id="ARBA00005046"/>
    </source>
</evidence>
<dbReference type="FunFam" id="3.40.980.10:FF:000004">
    <property type="entry name" value="Molybdopterin molybdenumtransferase"/>
    <property type="match status" value="1"/>
</dbReference>
<dbReference type="AlphaFoldDB" id="A0A543KKR6"/>
<dbReference type="Gene3D" id="3.90.105.10">
    <property type="entry name" value="Molybdopterin biosynthesis moea protein, domain 2"/>
    <property type="match status" value="1"/>
</dbReference>
<dbReference type="InterPro" id="IPR036425">
    <property type="entry name" value="MoaB/Mog-like_dom_sf"/>
</dbReference>
<comment type="catalytic activity">
    <reaction evidence="10">
        <text>adenylyl-molybdopterin + molybdate = Mo-molybdopterin + AMP + H(+)</text>
        <dbReference type="Rhea" id="RHEA:35047"/>
        <dbReference type="ChEBI" id="CHEBI:15378"/>
        <dbReference type="ChEBI" id="CHEBI:36264"/>
        <dbReference type="ChEBI" id="CHEBI:62727"/>
        <dbReference type="ChEBI" id="CHEBI:71302"/>
        <dbReference type="ChEBI" id="CHEBI:456215"/>
        <dbReference type="EC" id="2.10.1.1"/>
    </reaction>
</comment>
<dbReference type="PANTHER" id="PTHR10192:SF5">
    <property type="entry name" value="GEPHYRIN"/>
    <property type="match status" value="1"/>
</dbReference>
<dbReference type="Pfam" id="PF03453">
    <property type="entry name" value="MoeA_N"/>
    <property type="match status" value="1"/>
</dbReference>
<comment type="function">
    <text evidence="2 11">Catalyzes the insertion of molybdate into adenylated molybdopterin with the concomitant release of AMP.</text>
</comment>
<proteinExistence type="inferred from homology"/>
<dbReference type="InterPro" id="IPR001453">
    <property type="entry name" value="MoaB/Mog_dom"/>
</dbReference>
<dbReference type="GO" id="GO:0006777">
    <property type="term" value="P:Mo-molybdopterin cofactor biosynthetic process"/>
    <property type="evidence" value="ECO:0007669"/>
    <property type="project" value="UniProtKB-UniRule"/>
</dbReference>
<evidence type="ECO:0000256" key="10">
    <source>
        <dbReference type="ARBA" id="ARBA00047317"/>
    </source>
</evidence>
<comment type="caution">
    <text evidence="13">The sequence shown here is derived from an EMBL/GenBank/DDBJ whole genome shotgun (WGS) entry which is preliminary data.</text>
</comment>
<dbReference type="PANTHER" id="PTHR10192">
    <property type="entry name" value="MOLYBDOPTERIN BIOSYNTHESIS PROTEIN"/>
    <property type="match status" value="1"/>
</dbReference>
<evidence type="ECO:0000256" key="6">
    <source>
        <dbReference type="ARBA" id="ARBA00022679"/>
    </source>
</evidence>
<dbReference type="InterPro" id="IPR036135">
    <property type="entry name" value="MoeA_linker/N_sf"/>
</dbReference>
<keyword evidence="8 11" id="KW-0460">Magnesium</keyword>
<keyword evidence="9 11" id="KW-0501">Molybdenum cofactor biosynthesis</keyword>
<evidence type="ECO:0000256" key="2">
    <source>
        <dbReference type="ARBA" id="ARBA00002901"/>
    </source>
</evidence>
<dbReference type="GO" id="GO:0061599">
    <property type="term" value="F:molybdopterin molybdotransferase activity"/>
    <property type="evidence" value="ECO:0007669"/>
    <property type="project" value="UniProtKB-UniRule"/>
</dbReference>
<dbReference type="Pfam" id="PF00994">
    <property type="entry name" value="MoCF_biosynth"/>
    <property type="match status" value="1"/>
</dbReference>
<dbReference type="OrthoDB" id="9804758at2"/>
<comment type="pathway">
    <text evidence="3 11">Cofactor biosynthesis; molybdopterin biosynthesis.</text>
</comment>
<keyword evidence="14" id="KW-1185">Reference proteome</keyword>
<name>A0A543KKR6_9MICO</name>
<evidence type="ECO:0000256" key="5">
    <source>
        <dbReference type="ARBA" id="ARBA00022505"/>
    </source>
</evidence>
<evidence type="ECO:0000256" key="11">
    <source>
        <dbReference type="RuleBase" id="RU365090"/>
    </source>
</evidence>
<dbReference type="SUPFAM" id="SSF63882">
    <property type="entry name" value="MoeA N-terminal region -like"/>
    <property type="match status" value="1"/>
</dbReference>
<keyword evidence="7 11" id="KW-0479">Metal-binding</keyword>
<dbReference type="NCBIfam" id="TIGR00177">
    <property type="entry name" value="molyb_syn"/>
    <property type="match status" value="1"/>
</dbReference>
<evidence type="ECO:0000256" key="4">
    <source>
        <dbReference type="ARBA" id="ARBA00010763"/>
    </source>
</evidence>
<dbReference type="Proteomes" id="UP000315133">
    <property type="component" value="Unassembled WGS sequence"/>
</dbReference>